<evidence type="ECO:0000256" key="6">
    <source>
        <dbReference type="PIRSR" id="PIRSR001227-2"/>
    </source>
</evidence>
<keyword evidence="6" id="KW-0106">Calcium</keyword>
<dbReference type="EMBL" id="WOCD01000003">
    <property type="protein sequence ID" value="MUH72307.1"/>
    <property type="molecule type" value="Genomic_DNA"/>
</dbReference>
<gene>
    <name evidence="7" type="ORF">GNP35_07340</name>
</gene>
<sequence length="800" mass="89424">MMIWLLRIIKLTAILVPLLCILVYFTLNSSKPTLNAELATSIPELTTVERDKNGIATFSSTSRESIAYALGFVHAEERFFQMDLLRKNSAGELSELFGTLAVDFDSKIRVHQFRKRATRYLKDLPQDHRQILEQYTKGVNAGLANLTVKPFEYLILNTAPTDWKAADSLLVLYSMYIDLQHQFGEREQILGKIKNHFGSDIYHFLNPAGSIWDASIDDTRFPESPIPTQGFKSQSTANNSVDTAPYYVLSNNHHESLPGSNSWVVSGELSKTKSAMLANDMHLGIRVPNIWYRAGFRYPINDRQIAIDGVTLPGTPAMVVGSNRQIAWGFTNSYGDWSDLIALNTTDNGKSYKTPSGNKPIIKEQEIIKVKGGADKVITISSSQWGPIIGYDSNGNPLSMRWTAHDPEGMNFNLLNLETALSTEQGINIAHTMAIPAQNIVIADNQGQIAWTIAGPLPVKESSLDSPDWETPQDWSQGDYRWLGYFSSEEKPTVMNPSSNRIWTGNSRVVGNDMYKKIGNGGYALGARSLQIKQGLFALDQFSEQDFLNIQNDNRALFLTRWQALINDELLTPDFVSENQLEALKLHIENWQQRASIDSVGYTIVRAFRMEVRQSMFDILLAPLKNTKTSKVDIHPIRHQIETPMWAILSSKPEHISPTGFANWNDFLEQALLRTIKKLKDKHGSLDNANWGTINTAKVQHPLSKAVPALSWLLDMPSMPAAGDSYMPRVQGPDFGSSERFVVSPGHEESAILHMPSGQSGHPLSPYYGNGHKNWIQGTSSPLLPGSTEYTLTLTPKERD</sequence>
<dbReference type="Proteomes" id="UP000439994">
    <property type="component" value="Unassembled WGS sequence"/>
</dbReference>
<dbReference type="AlphaFoldDB" id="A0A6N8FAY1"/>
<feature type="binding site" evidence="6">
    <location>
        <position position="339"/>
    </location>
    <ligand>
        <name>Ca(2+)</name>
        <dbReference type="ChEBI" id="CHEBI:29108"/>
    </ligand>
</feature>
<comment type="cofactor">
    <cofactor evidence="6">
        <name>Ca(2+)</name>
        <dbReference type="ChEBI" id="CHEBI:29108"/>
    </cofactor>
    <text evidence="6">Binds 1 Ca(2+) ion per dimer.</text>
</comment>
<dbReference type="CDD" id="cd03747">
    <property type="entry name" value="Ntn_PGA_like"/>
    <property type="match status" value="1"/>
</dbReference>
<keyword evidence="2" id="KW-0378">Hydrolase</keyword>
<protein>
    <submittedName>
        <fullName evidence="7">Penicillin acylase family protein</fullName>
    </submittedName>
</protein>
<evidence type="ECO:0000256" key="4">
    <source>
        <dbReference type="ARBA" id="ARBA00038735"/>
    </source>
</evidence>
<dbReference type="GO" id="GO:0046872">
    <property type="term" value="F:metal ion binding"/>
    <property type="evidence" value="ECO:0007669"/>
    <property type="project" value="UniProtKB-KW"/>
</dbReference>
<proteinExistence type="inferred from homology"/>
<dbReference type="InterPro" id="IPR002692">
    <property type="entry name" value="S45"/>
</dbReference>
<evidence type="ECO:0000256" key="1">
    <source>
        <dbReference type="ARBA" id="ARBA00006586"/>
    </source>
</evidence>
<feature type="binding site" evidence="6">
    <location>
        <position position="467"/>
    </location>
    <ligand>
        <name>Ca(2+)</name>
        <dbReference type="ChEBI" id="CHEBI:29108"/>
    </ligand>
</feature>
<dbReference type="PIRSF" id="PIRSF001227">
    <property type="entry name" value="Pen_acylase"/>
    <property type="match status" value="1"/>
</dbReference>
<reference evidence="7 8" key="1">
    <citation type="submission" date="2019-11" db="EMBL/GenBank/DDBJ databases">
        <title>P. haliotis isolates from Z. marina roots.</title>
        <authorList>
            <person name="Cohen M."/>
            <person name="Jospin G."/>
            <person name="Eisen J.A."/>
            <person name="Coil D.A."/>
        </authorList>
    </citation>
    <scope>NUCLEOTIDE SEQUENCE [LARGE SCALE GENOMIC DNA]</scope>
    <source>
        <strain evidence="7 8">UCD-MCMsp1aY</strain>
    </source>
</reference>
<name>A0A6N8FAY1_9GAMM</name>
<feature type="binding site" evidence="6">
    <location>
        <position position="336"/>
    </location>
    <ligand>
        <name>Ca(2+)</name>
        <dbReference type="ChEBI" id="CHEBI:29108"/>
    </ligand>
</feature>
<organism evidence="7 8">
    <name type="scientific">Psychrosphaera haliotis</name>
    <dbReference type="NCBI Taxonomy" id="555083"/>
    <lineage>
        <taxon>Bacteria</taxon>
        <taxon>Pseudomonadati</taxon>
        <taxon>Pseudomonadota</taxon>
        <taxon>Gammaproteobacteria</taxon>
        <taxon>Alteromonadales</taxon>
        <taxon>Pseudoalteromonadaceae</taxon>
        <taxon>Psychrosphaera</taxon>
    </lineage>
</organism>
<evidence type="ECO:0000313" key="8">
    <source>
        <dbReference type="Proteomes" id="UP000439994"/>
    </source>
</evidence>
<dbReference type="Gene3D" id="2.30.120.10">
    <property type="match status" value="1"/>
</dbReference>
<keyword evidence="8" id="KW-1185">Reference proteome</keyword>
<dbReference type="InterPro" id="IPR023343">
    <property type="entry name" value="Penicillin_amidase_dom1"/>
</dbReference>
<evidence type="ECO:0000256" key="2">
    <source>
        <dbReference type="ARBA" id="ARBA00022801"/>
    </source>
</evidence>
<dbReference type="Gene3D" id="1.10.1400.10">
    <property type="match status" value="1"/>
</dbReference>
<dbReference type="OrthoDB" id="9760084at2"/>
<dbReference type="InterPro" id="IPR043147">
    <property type="entry name" value="Penicillin_amidase_A-knob"/>
</dbReference>
<keyword evidence="3" id="KW-0865">Zymogen</keyword>
<dbReference type="RefSeq" id="WP_155695497.1">
    <property type="nucleotide sequence ID" value="NZ_WOCD01000003.1"/>
</dbReference>
<dbReference type="InterPro" id="IPR043146">
    <property type="entry name" value="Penicillin_amidase_N_B-knob"/>
</dbReference>
<dbReference type="GO" id="GO:0017000">
    <property type="term" value="P:antibiotic biosynthetic process"/>
    <property type="evidence" value="ECO:0007669"/>
    <property type="project" value="InterPro"/>
</dbReference>
<comment type="subunit">
    <text evidence="4">Heterodimer of an alpha subunit and a beta subunit processed from the same precursor.</text>
</comment>
<dbReference type="Pfam" id="PF01804">
    <property type="entry name" value="Penicil_amidase"/>
    <property type="match status" value="1"/>
</dbReference>
<dbReference type="Gene3D" id="3.60.20.10">
    <property type="entry name" value="Glutamine Phosphoribosylpyrophosphate, subunit 1, domain 1"/>
    <property type="match status" value="1"/>
</dbReference>
<comment type="similarity">
    <text evidence="1">Belongs to the peptidase S45 family.</text>
</comment>
<evidence type="ECO:0000313" key="7">
    <source>
        <dbReference type="EMBL" id="MUH72307.1"/>
    </source>
</evidence>
<dbReference type="SUPFAM" id="SSF56235">
    <property type="entry name" value="N-terminal nucleophile aminohydrolases (Ntn hydrolases)"/>
    <property type="match status" value="1"/>
</dbReference>
<dbReference type="Gene3D" id="1.10.439.10">
    <property type="entry name" value="Penicillin Amidohydrolase, domain 1"/>
    <property type="match status" value="1"/>
</dbReference>
<evidence type="ECO:0000256" key="3">
    <source>
        <dbReference type="ARBA" id="ARBA00023145"/>
    </source>
</evidence>
<feature type="active site" description="Nucleophile" evidence="5">
    <location>
        <position position="260"/>
    </location>
</feature>
<dbReference type="PANTHER" id="PTHR34218:SF4">
    <property type="entry name" value="ACYL-HOMOSERINE LACTONE ACYLASE QUIP"/>
    <property type="match status" value="1"/>
</dbReference>
<accession>A0A6N8FAY1</accession>
<dbReference type="GO" id="GO:0016811">
    <property type="term" value="F:hydrolase activity, acting on carbon-nitrogen (but not peptide) bonds, in linear amides"/>
    <property type="evidence" value="ECO:0007669"/>
    <property type="project" value="InterPro"/>
</dbReference>
<dbReference type="PANTHER" id="PTHR34218">
    <property type="entry name" value="PEPTIDASE S45 PENICILLIN AMIDASE"/>
    <property type="match status" value="1"/>
</dbReference>
<dbReference type="InterPro" id="IPR029055">
    <property type="entry name" value="Ntn_hydrolases_N"/>
</dbReference>
<evidence type="ECO:0000256" key="5">
    <source>
        <dbReference type="PIRSR" id="PIRSR001227-1"/>
    </source>
</evidence>
<dbReference type="InterPro" id="IPR014395">
    <property type="entry name" value="Pen/GL7ACA/AHL_acylase"/>
</dbReference>
<keyword evidence="6" id="KW-0479">Metal-binding</keyword>
<comment type="caution">
    <text evidence="7">The sequence shown here is derived from an EMBL/GenBank/DDBJ whole genome shotgun (WGS) entry which is preliminary data.</text>
</comment>